<dbReference type="PRINTS" id="PR00755">
    <property type="entry name" value="AFLATOXINBRP"/>
</dbReference>
<evidence type="ECO:0000256" key="3">
    <source>
        <dbReference type="ARBA" id="ARBA00023125"/>
    </source>
</evidence>
<keyword evidence="5" id="KW-0539">Nucleus</keyword>
<feature type="compositionally biased region" description="Polar residues" evidence="6">
    <location>
        <begin position="533"/>
        <end position="556"/>
    </location>
</feature>
<keyword evidence="3" id="KW-0238">DNA-binding</keyword>
<dbReference type="HOGENOM" id="CLU_014802_0_0_1"/>
<feature type="compositionally biased region" description="Polar residues" evidence="6">
    <location>
        <begin position="80"/>
        <end position="93"/>
    </location>
</feature>
<dbReference type="PROSITE" id="PS50048">
    <property type="entry name" value="ZN2_CY6_FUNGAL_2"/>
    <property type="match status" value="1"/>
</dbReference>
<dbReference type="PANTHER" id="PTHR47431:SF5">
    <property type="entry name" value="ZN(II)2CYS6 TRANSCRIPTION FACTOR (EUROFUNG)"/>
    <property type="match status" value="1"/>
</dbReference>
<name>A0A0D1YS68_9EURO</name>
<dbReference type="InterPro" id="IPR036864">
    <property type="entry name" value="Zn2-C6_fun-type_DNA-bd_sf"/>
</dbReference>
<dbReference type="OrthoDB" id="10250282at2759"/>
<evidence type="ECO:0000256" key="6">
    <source>
        <dbReference type="SAM" id="MobiDB-lite"/>
    </source>
</evidence>
<dbReference type="STRING" id="1016849.A0A0D1YS68"/>
<dbReference type="EMBL" id="KN846951">
    <property type="protein sequence ID" value="KIV84289.1"/>
    <property type="molecule type" value="Genomic_DNA"/>
</dbReference>
<keyword evidence="4" id="KW-0804">Transcription</keyword>
<evidence type="ECO:0000313" key="9">
    <source>
        <dbReference type="Proteomes" id="UP000053599"/>
    </source>
</evidence>
<evidence type="ECO:0000256" key="2">
    <source>
        <dbReference type="ARBA" id="ARBA00023015"/>
    </source>
</evidence>
<evidence type="ECO:0000256" key="1">
    <source>
        <dbReference type="ARBA" id="ARBA00022723"/>
    </source>
</evidence>
<dbReference type="InterPro" id="IPR001138">
    <property type="entry name" value="Zn2Cys6_DnaBD"/>
</dbReference>
<feature type="region of interest" description="Disordered" evidence="6">
    <location>
        <begin position="58"/>
        <end position="99"/>
    </location>
</feature>
<feature type="domain" description="Zn(2)-C6 fungal-type" evidence="7">
    <location>
        <begin position="25"/>
        <end position="55"/>
    </location>
</feature>
<dbReference type="PANTHER" id="PTHR47431">
    <property type="entry name" value="ZN(II)2CYS6 TRANSCRIPTION FACTOR (EUROFUNG)-RELATED"/>
    <property type="match status" value="1"/>
</dbReference>
<dbReference type="CDD" id="cd12148">
    <property type="entry name" value="fungal_TF_MHR"/>
    <property type="match status" value="1"/>
</dbReference>
<dbReference type="PROSITE" id="PS00463">
    <property type="entry name" value="ZN2_CY6_FUNGAL_1"/>
    <property type="match status" value="1"/>
</dbReference>
<dbReference type="Gene3D" id="4.10.240.10">
    <property type="entry name" value="Zn(2)-C6 fungal-type DNA-binding domain"/>
    <property type="match status" value="1"/>
</dbReference>
<protein>
    <recommendedName>
        <fullName evidence="7">Zn(2)-C6 fungal-type domain-containing protein</fullName>
    </recommendedName>
</protein>
<keyword evidence="2" id="KW-0805">Transcription regulation</keyword>
<gene>
    <name evidence="8" type="ORF">PV11_00078</name>
</gene>
<keyword evidence="1" id="KW-0479">Metal-binding</keyword>
<accession>A0A0D1YS68</accession>
<proteinExistence type="predicted"/>
<dbReference type="CDD" id="cd00067">
    <property type="entry name" value="GAL4"/>
    <property type="match status" value="1"/>
</dbReference>
<dbReference type="InterPro" id="IPR007219">
    <property type="entry name" value="XnlR_reg_dom"/>
</dbReference>
<dbReference type="SMART" id="SM00066">
    <property type="entry name" value="GAL4"/>
    <property type="match status" value="1"/>
</dbReference>
<reference evidence="8 9" key="1">
    <citation type="submission" date="2015-01" db="EMBL/GenBank/DDBJ databases">
        <title>The Genome Sequence of Exophiala sideris CBS121828.</title>
        <authorList>
            <consortium name="The Broad Institute Genomics Platform"/>
            <person name="Cuomo C."/>
            <person name="de Hoog S."/>
            <person name="Gorbushina A."/>
            <person name="Stielow B."/>
            <person name="Teixiera M."/>
            <person name="Abouelleil A."/>
            <person name="Chapman S.B."/>
            <person name="Priest M."/>
            <person name="Young S.K."/>
            <person name="Wortman J."/>
            <person name="Nusbaum C."/>
            <person name="Birren B."/>
        </authorList>
    </citation>
    <scope>NUCLEOTIDE SEQUENCE [LARGE SCALE GENOMIC DNA]</scope>
    <source>
        <strain evidence="8 9">CBS 121828</strain>
    </source>
</reference>
<evidence type="ECO:0000259" key="7">
    <source>
        <dbReference type="PROSITE" id="PS50048"/>
    </source>
</evidence>
<dbReference type="GO" id="GO:0000981">
    <property type="term" value="F:DNA-binding transcription factor activity, RNA polymerase II-specific"/>
    <property type="evidence" value="ECO:0007669"/>
    <property type="project" value="InterPro"/>
</dbReference>
<dbReference type="Pfam" id="PF04082">
    <property type="entry name" value="Fungal_trans"/>
    <property type="match status" value="1"/>
</dbReference>
<evidence type="ECO:0000313" key="8">
    <source>
        <dbReference type="EMBL" id="KIV84289.1"/>
    </source>
</evidence>
<sequence>MSTTTTITENGGARKRLARPPVKVACTSCRASRTRCDGIKPVCQNCLMRGNECRYLKSNRGGPRVSSKKASQAGGRRQQTESNGNHDQQQNPPMDTDIDWSSLMLSSEELHNELIGSMIDPGAGLLDLDLDNNSHSDEIFDSIFVEAPKEEEIVFDVFDSGIQSLAYNPVVRHYRDNKAILNAYYIFIHPYFPILPPPQATLDVDDSASASTGFEPASPLVMALLTILALIPHPGDLFPDSDESVCQRRQEAHSYSQMAMESVEVETELLESATSPSAALEHSQPLLRRGRFHPCVPTELESVLAHTLLSIYEYAQRGNLAKMRNRASQAYDAAIRLGLHDITDLPPDECTEARRRAWWMTYTVVLQSAIVSSTPPIITIDFHQFRSPLPTISSDTNAWLFFIEAQQVILRCTQYTVALKKALDTGMDPNSLHDKQAMLDNDIDTILPKYSTTPDEADFPSPPTDFEERSVAKSLRSQALIKLNSAKIKLHRYRAFQNVPVFTRKHCDLDQADVSTPRQLGCACHSVGPRMSPVNTTMPGRKSTTPSMPETTNNEPFNDPSAAKTCLKAALAIGRAFEALPLPNPIQLPLTVCPPSMLSLTSTTQAPRTMPAFACCAMQSCYTLLTLCYRSLERQCMYQRSLAAEKGLEELYAGVSRVLAALQNYSIAFEALNGMTQQVEEALEALKRVR</sequence>
<dbReference type="GO" id="GO:0008270">
    <property type="term" value="F:zinc ion binding"/>
    <property type="evidence" value="ECO:0007669"/>
    <property type="project" value="InterPro"/>
</dbReference>
<dbReference type="AlphaFoldDB" id="A0A0D1YS68"/>
<dbReference type="SUPFAM" id="SSF57701">
    <property type="entry name" value="Zn2/Cys6 DNA-binding domain"/>
    <property type="match status" value="1"/>
</dbReference>
<evidence type="ECO:0000256" key="4">
    <source>
        <dbReference type="ARBA" id="ARBA00023163"/>
    </source>
</evidence>
<dbReference type="GO" id="GO:0003677">
    <property type="term" value="F:DNA binding"/>
    <property type="evidence" value="ECO:0007669"/>
    <property type="project" value="UniProtKB-KW"/>
</dbReference>
<dbReference type="Proteomes" id="UP000053599">
    <property type="component" value="Unassembled WGS sequence"/>
</dbReference>
<feature type="region of interest" description="Disordered" evidence="6">
    <location>
        <begin position="533"/>
        <end position="559"/>
    </location>
</feature>
<dbReference type="Pfam" id="PF00172">
    <property type="entry name" value="Zn_clus"/>
    <property type="match status" value="1"/>
</dbReference>
<evidence type="ECO:0000256" key="5">
    <source>
        <dbReference type="ARBA" id="ARBA00023242"/>
    </source>
</evidence>
<dbReference type="GO" id="GO:0006351">
    <property type="term" value="P:DNA-templated transcription"/>
    <property type="evidence" value="ECO:0007669"/>
    <property type="project" value="InterPro"/>
</dbReference>
<organism evidence="8 9">
    <name type="scientific">Exophiala sideris</name>
    <dbReference type="NCBI Taxonomy" id="1016849"/>
    <lineage>
        <taxon>Eukaryota</taxon>
        <taxon>Fungi</taxon>
        <taxon>Dikarya</taxon>
        <taxon>Ascomycota</taxon>
        <taxon>Pezizomycotina</taxon>
        <taxon>Eurotiomycetes</taxon>
        <taxon>Chaetothyriomycetidae</taxon>
        <taxon>Chaetothyriales</taxon>
        <taxon>Herpotrichiellaceae</taxon>
        <taxon>Exophiala</taxon>
    </lineage>
</organism>